<accession>A0ACA9L3D5</accession>
<gene>
    <name evidence="1" type="ORF">SPELUC_LOCUS3339</name>
</gene>
<proteinExistence type="predicted"/>
<comment type="caution">
    <text evidence="1">The sequence shown here is derived from an EMBL/GenBank/DDBJ whole genome shotgun (WGS) entry which is preliminary data.</text>
</comment>
<evidence type="ECO:0000313" key="1">
    <source>
        <dbReference type="EMBL" id="CAG8507991.1"/>
    </source>
</evidence>
<name>A0ACA9L3D5_9GLOM</name>
<dbReference type="EMBL" id="CAJVPW010002513">
    <property type="protein sequence ID" value="CAG8507991.1"/>
    <property type="molecule type" value="Genomic_DNA"/>
</dbReference>
<reference evidence="1" key="1">
    <citation type="submission" date="2021-06" db="EMBL/GenBank/DDBJ databases">
        <authorList>
            <person name="Kallberg Y."/>
            <person name="Tangrot J."/>
            <person name="Rosling A."/>
        </authorList>
    </citation>
    <scope>NUCLEOTIDE SEQUENCE</scope>
    <source>
        <strain evidence="1">28 12/20/2015</strain>
    </source>
</reference>
<keyword evidence="2" id="KW-1185">Reference proteome</keyword>
<evidence type="ECO:0000313" key="2">
    <source>
        <dbReference type="Proteomes" id="UP000789366"/>
    </source>
</evidence>
<protein>
    <submittedName>
        <fullName evidence="1">7676_t:CDS:1</fullName>
    </submittedName>
</protein>
<sequence length="144" mass="16734">MNRQILRPPFPPQSLNINEITNESIKKHRAGKSSKTPNAFLLYRKEYTATFKNSNLGHISTLSSEAWNTESIEIKNEYKKLADRINETVRTVIPYYFVGTKEQNSEIPNDDYIINDESNQPNVTYYNPPSSSDVINPNFMYYIF</sequence>
<organism evidence="1 2">
    <name type="scientific">Cetraspora pellucida</name>
    <dbReference type="NCBI Taxonomy" id="1433469"/>
    <lineage>
        <taxon>Eukaryota</taxon>
        <taxon>Fungi</taxon>
        <taxon>Fungi incertae sedis</taxon>
        <taxon>Mucoromycota</taxon>
        <taxon>Glomeromycotina</taxon>
        <taxon>Glomeromycetes</taxon>
        <taxon>Diversisporales</taxon>
        <taxon>Gigasporaceae</taxon>
        <taxon>Cetraspora</taxon>
    </lineage>
</organism>
<dbReference type="Proteomes" id="UP000789366">
    <property type="component" value="Unassembled WGS sequence"/>
</dbReference>